<dbReference type="PROSITE" id="PS00362">
    <property type="entry name" value="RIBOSOMAL_S15"/>
    <property type="match status" value="1"/>
</dbReference>
<dbReference type="GO" id="GO:0003735">
    <property type="term" value="F:structural constituent of ribosome"/>
    <property type="evidence" value="ECO:0007669"/>
    <property type="project" value="InterPro"/>
</dbReference>
<evidence type="ECO:0000256" key="2">
    <source>
        <dbReference type="ARBA" id="ARBA00023274"/>
    </source>
</evidence>
<dbReference type="GO" id="GO:0070181">
    <property type="term" value="F:small ribosomal subunit rRNA binding"/>
    <property type="evidence" value="ECO:0007669"/>
    <property type="project" value="TreeGrafter"/>
</dbReference>
<dbReference type="SMART" id="SM01387">
    <property type="entry name" value="Ribosomal_S15"/>
    <property type="match status" value="1"/>
</dbReference>
<keyword evidence="2" id="KW-0687">Ribonucleoprotein</keyword>
<reference evidence="4" key="1">
    <citation type="journal article" date="2014" name="Front. Microbiol.">
        <title>High frequency of phylogenetically diverse reductive dehalogenase-homologous genes in deep subseafloor sedimentary metagenomes.</title>
        <authorList>
            <person name="Kawai M."/>
            <person name="Futagami T."/>
            <person name="Toyoda A."/>
            <person name="Takaki Y."/>
            <person name="Nishi S."/>
            <person name="Hori S."/>
            <person name="Arai W."/>
            <person name="Tsubouchi T."/>
            <person name="Morono Y."/>
            <person name="Uchiyama I."/>
            <person name="Ito T."/>
            <person name="Fujiyama A."/>
            <person name="Inagaki F."/>
            <person name="Takami H."/>
        </authorList>
    </citation>
    <scope>NUCLEOTIDE SEQUENCE</scope>
    <source>
        <strain evidence="4">Expedition CK06-06</strain>
    </source>
</reference>
<dbReference type="InterPro" id="IPR000589">
    <property type="entry name" value="Ribosomal_uS15"/>
</dbReference>
<evidence type="ECO:0008006" key="5">
    <source>
        <dbReference type="Google" id="ProtNLM"/>
    </source>
</evidence>
<dbReference type="FunFam" id="1.10.287.10:FF:000003">
    <property type="entry name" value="40S ribosomal protein S13"/>
    <property type="match status" value="1"/>
</dbReference>
<name>X1MN74_9ZZZZ</name>
<dbReference type="Pfam" id="PF00312">
    <property type="entry name" value="Ribosomal_S15"/>
    <property type="match status" value="1"/>
</dbReference>
<keyword evidence="1" id="KW-0689">Ribosomal protein</keyword>
<dbReference type="AlphaFoldDB" id="X1MN74"/>
<dbReference type="InterPro" id="IPR009068">
    <property type="entry name" value="uS15_NS1_RNA-bd_sf"/>
</dbReference>
<dbReference type="GO" id="GO:0006412">
    <property type="term" value="P:translation"/>
    <property type="evidence" value="ECO:0007669"/>
    <property type="project" value="InterPro"/>
</dbReference>
<dbReference type="GO" id="GO:0022627">
    <property type="term" value="C:cytosolic small ribosomal subunit"/>
    <property type="evidence" value="ECO:0007669"/>
    <property type="project" value="TreeGrafter"/>
</dbReference>
<dbReference type="InterPro" id="IPR023029">
    <property type="entry name" value="Ribosomal_uS15_arc_euk"/>
</dbReference>
<dbReference type="CDD" id="cd00353">
    <property type="entry name" value="Ribosomal_S15p_S13e"/>
    <property type="match status" value="1"/>
</dbReference>
<dbReference type="SUPFAM" id="SSF47060">
    <property type="entry name" value="S15/NS1 RNA-binding domain"/>
    <property type="match status" value="1"/>
</dbReference>
<dbReference type="Gene3D" id="1.10.287.10">
    <property type="entry name" value="S15/NS1, RNA-binding"/>
    <property type="match status" value="1"/>
</dbReference>
<feature type="non-terminal residue" evidence="4">
    <location>
        <position position="1"/>
    </location>
</feature>
<evidence type="ECO:0000256" key="3">
    <source>
        <dbReference type="SAM" id="Coils"/>
    </source>
</evidence>
<sequence length="85" mass="10273">RPEFALQILENNNIKSEIPEDLRNLIRIALKLRKHLETNNKDLKNKRNLQLTESKIRRITKYYHSEKRLPAGWKYSPKQAKLMFE</sequence>
<evidence type="ECO:0000256" key="1">
    <source>
        <dbReference type="ARBA" id="ARBA00022980"/>
    </source>
</evidence>
<evidence type="ECO:0000313" key="4">
    <source>
        <dbReference type="EMBL" id="GAI32773.1"/>
    </source>
</evidence>
<proteinExistence type="predicted"/>
<keyword evidence="3" id="KW-0175">Coiled coil</keyword>
<feature type="coiled-coil region" evidence="3">
    <location>
        <begin position="26"/>
        <end position="53"/>
    </location>
</feature>
<organism evidence="4">
    <name type="scientific">marine sediment metagenome</name>
    <dbReference type="NCBI Taxonomy" id="412755"/>
    <lineage>
        <taxon>unclassified sequences</taxon>
        <taxon>metagenomes</taxon>
        <taxon>ecological metagenomes</taxon>
    </lineage>
</organism>
<dbReference type="EMBL" id="BARV01032193">
    <property type="protein sequence ID" value="GAI32773.1"/>
    <property type="molecule type" value="Genomic_DNA"/>
</dbReference>
<dbReference type="PANTHER" id="PTHR11885:SF6">
    <property type="entry name" value="SMALL RIBOSOMAL SUBUNIT PROTEIN US15"/>
    <property type="match status" value="1"/>
</dbReference>
<comment type="caution">
    <text evidence="4">The sequence shown here is derived from an EMBL/GenBank/DDBJ whole genome shotgun (WGS) entry which is preliminary data.</text>
</comment>
<protein>
    <recommendedName>
        <fullName evidence="5">Ribosomal protein S13/S15 N-terminal domain-containing protein</fullName>
    </recommendedName>
</protein>
<accession>X1MN74</accession>
<gene>
    <name evidence="4" type="ORF">S06H3_50800</name>
</gene>
<dbReference type="PANTHER" id="PTHR11885">
    <property type="entry name" value="RIBOSOMAL PROTEIN S15P/S13E"/>
    <property type="match status" value="1"/>
</dbReference>